<evidence type="ECO:0000313" key="1">
    <source>
        <dbReference type="EMBL" id="PKD42728.1"/>
    </source>
</evidence>
<organism evidence="1 2">
    <name type="scientific">Rhodohalobacter barkolensis</name>
    <dbReference type="NCBI Taxonomy" id="2053187"/>
    <lineage>
        <taxon>Bacteria</taxon>
        <taxon>Pseudomonadati</taxon>
        <taxon>Balneolota</taxon>
        <taxon>Balneolia</taxon>
        <taxon>Balneolales</taxon>
        <taxon>Balneolaceae</taxon>
        <taxon>Rhodohalobacter</taxon>
    </lineage>
</organism>
<keyword evidence="2" id="KW-1185">Reference proteome</keyword>
<evidence type="ECO:0000313" key="2">
    <source>
        <dbReference type="Proteomes" id="UP000233398"/>
    </source>
</evidence>
<name>A0A2N0VF06_9BACT</name>
<dbReference type="Proteomes" id="UP000233398">
    <property type="component" value="Unassembled WGS sequence"/>
</dbReference>
<dbReference type="EMBL" id="PISP01000006">
    <property type="protein sequence ID" value="PKD42728.1"/>
    <property type="molecule type" value="Genomic_DNA"/>
</dbReference>
<sequence>MTGLVLQSLNKVCSIAAITSSSSFYQNVLIFPLAMQGCKPLPTQPGTPSQVMNAIQYQKG</sequence>
<dbReference type="AlphaFoldDB" id="A0A2N0VF06"/>
<reference evidence="1 2" key="1">
    <citation type="submission" date="2017-11" db="EMBL/GenBank/DDBJ databases">
        <title>Rhodohalobacter 15182 sp. nov., isolated from a salt lake.</title>
        <authorList>
            <person name="Han S."/>
        </authorList>
    </citation>
    <scope>NUCLEOTIDE SEQUENCE [LARGE SCALE GENOMIC DNA]</scope>
    <source>
        <strain evidence="1 2">15182</strain>
    </source>
</reference>
<accession>A0A2N0VF06</accession>
<protein>
    <submittedName>
        <fullName evidence="1">Uncharacterized protein</fullName>
    </submittedName>
</protein>
<proteinExistence type="predicted"/>
<gene>
    <name evidence="1" type="ORF">CWD77_15125</name>
</gene>
<comment type="caution">
    <text evidence="1">The sequence shown here is derived from an EMBL/GenBank/DDBJ whole genome shotgun (WGS) entry which is preliminary data.</text>
</comment>